<evidence type="ECO:0000313" key="1">
    <source>
        <dbReference type="EMBL" id="KLO20485.1"/>
    </source>
</evidence>
<dbReference type="Proteomes" id="UP000053477">
    <property type="component" value="Unassembled WGS sequence"/>
</dbReference>
<reference evidence="1 2" key="1">
    <citation type="submission" date="2015-04" db="EMBL/GenBank/DDBJ databases">
        <title>Complete genome sequence of Schizopora paradoxa KUC8140, a cosmopolitan wood degrader in East Asia.</title>
        <authorList>
            <consortium name="DOE Joint Genome Institute"/>
            <person name="Min B."/>
            <person name="Park H."/>
            <person name="Jang Y."/>
            <person name="Kim J.-J."/>
            <person name="Kim K.H."/>
            <person name="Pangilinan J."/>
            <person name="Lipzen A."/>
            <person name="Riley R."/>
            <person name="Grigoriev I.V."/>
            <person name="Spatafora J.W."/>
            <person name="Choi I.-G."/>
        </authorList>
    </citation>
    <scope>NUCLEOTIDE SEQUENCE [LARGE SCALE GENOMIC DNA]</scope>
    <source>
        <strain evidence="1 2">KUC8140</strain>
    </source>
</reference>
<protein>
    <submittedName>
        <fullName evidence="1">Uncharacterized protein</fullName>
    </submittedName>
</protein>
<dbReference type="AlphaFoldDB" id="A0A0H2S879"/>
<dbReference type="InParanoid" id="A0A0H2S879"/>
<dbReference type="EMBL" id="KQ085882">
    <property type="protein sequence ID" value="KLO20485.1"/>
    <property type="molecule type" value="Genomic_DNA"/>
</dbReference>
<gene>
    <name evidence="1" type="ORF">SCHPADRAFT_884535</name>
</gene>
<sequence length="172" mass="19042">MPSLGQSKDPWRAGECLITKFLWELTARGIPITLFSHSELQGESYGSSSDRTLNHCTMENGIKKGKVSVDPSLDMAIPGYLSSTLFDFSGITLRHPSSGVDDAVRLTLYVVALIEDGSVNMEPAQLMASKQLQIERVVLPKRQLQRFPLTFGYAKFIGPMLRRTLSHSLVLS</sequence>
<name>A0A0H2S879_9AGAM</name>
<accession>A0A0H2S879</accession>
<proteinExistence type="predicted"/>
<evidence type="ECO:0000313" key="2">
    <source>
        <dbReference type="Proteomes" id="UP000053477"/>
    </source>
</evidence>
<keyword evidence="2" id="KW-1185">Reference proteome</keyword>
<organism evidence="1 2">
    <name type="scientific">Schizopora paradoxa</name>
    <dbReference type="NCBI Taxonomy" id="27342"/>
    <lineage>
        <taxon>Eukaryota</taxon>
        <taxon>Fungi</taxon>
        <taxon>Dikarya</taxon>
        <taxon>Basidiomycota</taxon>
        <taxon>Agaricomycotina</taxon>
        <taxon>Agaricomycetes</taxon>
        <taxon>Hymenochaetales</taxon>
        <taxon>Schizoporaceae</taxon>
        <taxon>Schizopora</taxon>
    </lineage>
</organism>